<keyword evidence="27" id="KW-1185">Reference proteome</keyword>
<dbReference type="InterPro" id="IPR003018">
    <property type="entry name" value="GAF"/>
</dbReference>
<comment type="cofactor">
    <cofactor evidence="19">
        <name>Cu cation</name>
        <dbReference type="ChEBI" id="CHEBI:23378"/>
    </cofactor>
    <text evidence="19">Binds 1 copper ion per dimer.</text>
</comment>
<evidence type="ECO:0000259" key="25">
    <source>
        <dbReference type="PROSITE" id="PS50109"/>
    </source>
</evidence>
<evidence type="ECO:0000256" key="9">
    <source>
        <dbReference type="ARBA" id="ARBA00022777"/>
    </source>
</evidence>
<dbReference type="InterPro" id="IPR058544">
    <property type="entry name" value="ETR1_N"/>
</dbReference>
<feature type="modified residue" description="4-aspartylphosphate" evidence="22">
    <location>
        <position position="683"/>
    </location>
</feature>
<gene>
    <name evidence="28" type="primary">LOC104610071</name>
</gene>
<dbReference type="RefSeq" id="XP_010274839.1">
    <property type="nucleotide sequence ID" value="XM_010276537.2"/>
</dbReference>
<dbReference type="PIRSF" id="PIRSF026389">
    <property type="entry name" value="Ethyln_sen_HK"/>
    <property type="match status" value="1"/>
</dbReference>
<dbReference type="GO" id="GO:0010105">
    <property type="term" value="P:negative regulation of ethylene-activated signaling pathway"/>
    <property type="evidence" value="ECO:0007669"/>
    <property type="project" value="UniProtKB-ARBA"/>
</dbReference>
<dbReference type="STRING" id="4432.A0A1U8B2A7"/>
<dbReference type="AlphaFoldDB" id="A0A1U8B2A7"/>
<evidence type="ECO:0000256" key="23">
    <source>
        <dbReference type="SAM" id="Phobius"/>
    </source>
</evidence>
<dbReference type="SMART" id="SM00388">
    <property type="entry name" value="HisKA"/>
    <property type="match status" value="1"/>
</dbReference>
<feature type="domain" description="Response regulatory" evidence="26">
    <location>
        <begin position="632"/>
        <end position="750"/>
    </location>
</feature>
<evidence type="ECO:0000256" key="4">
    <source>
        <dbReference type="ARBA" id="ARBA00022679"/>
    </source>
</evidence>
<dbReference type="PANTHER" id="PTHR24423:SF633">
    <property type="entry name" value="ETHYLENE RECEPTOR 2"/>
    <property type="match status" value="1"/>
</dbReference>
<feature type="binding site" evidence="19">
    <location>
        <position position="88"/>
    </location>
    <ligand>
        <name>Cu cation</name>
        <dbReference type="ChEBI" id="CHEBI:23378"/>
    </ligand>
</feature>
<evidence type="ECO:0000259" key="26">
    <source>
        <dbReference type="PROSITE" id="PS50110"/>
    </source>
</evidence>
<keyword evidence="12 23" id="KW-1133">Transmembrane helix</keyword>
<evidence type="ECO:0000256" key="19">
    <source>
        <dbReference type="PIRSR" id="PIRSR026389-2"/>
    </source>
</evidence>
<accession>A0A1U8B2A7</accession>
<dbReference type="GO" id="GO:0004674">
    <property type="term" value="F:protein serine/threonine kinase activity"/>
    <property type="evidence" value="ECO:0007669"/>
    <property type="project" value="UniProtKB-ARBA"/>
</dbReference>
<dbReference type="InterPro" id="IPR029016">
    <property type="entry name" value="GAF-like_dom_sf"/>
</dbReference>
<evidence type="ECO:0000256" key="3">
    <source>
        <dbReference type="ARBA" id="ARBA00022553"/>
    </source>
</evidence>
<evidence type="ECO:0000256" key="5">
    <source>
        <dbReference type="ARBA" id="ARBA00022692"/>
    </source>
</evidence>
<keyword evidence="16 20" id="KW-1015">Disulfide bond</keyword>
<feature type="cross-link" description="Glycyl lysine isopeptide (Lys-Gly) (interchain with G-Cter in ubiquitin)" evidence="21">
    <location>
        <position position="735"/>
    </location>
</feature>
<dbReference type="Proteomes" id="UP000189703">
    <property type="component" value="Unplaced"/>
</dbReference>
<evidence type="ECO:0000256" key="13">
    <source>
        <dbReference type="ARBA" id="ARBA00023008"/>
    </source>
</evidence>
<keyword evidence="10 18" id="KW-0256">Endoplasmic reticulum</keyword>
<evidence type="ECO:0000313" key="27">
    <source>
        <dbReference type="Proteomes" id="UP000189703"/>
    </source>
</evidence>
<feature type="transmembrane region" description="Helical" evidence="23">
    <location>
        <begin position="74"/>
        <end position="94"/>
    </location>
</feature>
<keyword evidence="24" id="KW-0732">Signal</keyword>
<dbReference type="SMART" id="SM00448">
    <property type="entry name" value="REC"/>
    <property type="match status" value="1"/>
</dbReference>
<feature type="signal peptide" evidence="24">
    <location>
        <begin position="1"/>
        <end position="20"/>
    </location>
</feature>
<feature type="disulfide bond" description="Interchain" evidence="20">
    <location>
        <position position="28"/>
    </location>
</feature>
<dbReference type="Pfam" id="PF01590">
    <property type="entry name" value="GAF"/>
    <property type="match status" value="1"/>
</dbReference>
<dbReference type="Gene3D" id="3.40.50.2300">
    <property type="match status" value="1"/>
</dbReference>
<dbReference type="CDD" id="cd16938">
    <property type="entry name" value="HATPase_ETR2_ERS2-EIN4-like"/>
    <property type="match status" value="1"/>
</dbReference>
<keyword evidence="11 18" id="KW-0067">ATP-binding</keyword>
<dbReference type="GO" id="GO:0005789">
    <property type="term" value="C:endoplasmic reticulum membrane"/>
    <property type="evidence" value="ECO:0007669"/>
    <property type="project" value="UniProtKB-SubCell"/>
</dbReference>
<dbReference type="SUPFAM" id="SSF47384">
    <property type="entry name" value="Homodimeric domain of signal transducing histidine kinase"/>
    <property type="match status" value="1"/>
</dbReference>
<dbReference type="PANTHER" id="PTHR24423">
    <property type="entry name" value="TWO-COMPONENT SENSOR HISTIDINE KINASE"/>
    <property type="match status" value="1"/>
</dbReference>
<protein>
    <recommendedName>
        <fullName evidence="18">Ethylene receptor</fullName>
    </recommendedName>
</protein>
<keyword evidence="3 22" id="KW-0597">Phosphoprotein</keyword>
<evidence type="ECO:0000256" key="22">
    <source>
        <dbReference type="PROSITE-ProRule" id="PRU00169"/>
    </source>
</evidence>
<dbReference type="SUPFAM" id="SSF52172">
    <property type="entry name" value="CheY-like"/>
    <property type="match status" value="1"/>
</dbReference>
<dbReference type="KEGG" id="nnu:104610071"/>
<dbReference type="Gene3D" id="3.30.450.40">
    <property type="match status" value="1"/>
</dbReference>
<dbReference type="SUPFAM" id="SSF55781">
    <property type="entry name" value="GAF domain-like"/>
    <property type="match status" value="1"/>
</dbReference>
<evidence type="ECO:0000256" key="6">
    <source>
        <dbReference type="ARBA" id="ARBA00022723"/>
    </source>
</evidence>
<comment type="similarity">
    <text evidence="2 18">Belongs to the ethylene receptor family.</text>
</comment>
<keyword evidence="15 18" id="KW-0472">Membrane</keyword>
<evidence type="ECO:0000256" key="8">
    <source>
        <dbReference type="ARBA" id="ARBA00022745"/>
    </source>
</evidence>
<dbReference type="GO" id="GO:0046872">
    <property type="term" value="F:metal ion binding"/>
    <property type="evidence" value="ECO:0007669"/>
    <property type="project" value="UniProtKB-UniRule"/>
</dbReference>
<dbReference type="Gene3D" id="3.30.565.10">
    <property type="entry name" value="Histidine kinase-like ATPase, C-terminal domain"/>
    <property type="match status" value="1"/>
</dbReference>
<feature type="domain" description="Histidine kinase" evidence="25">
    <location>
        <begin position="370"/>
        <end position="604"/>
    </location>
</feature>
<evidence type="ECO:0000256" key="18">
    <source>
        <dbReference type="PIRNR" id="PIRNR026389"/>
    </source>
</evidence>
<evidence type="ECO:0000256" key="7">
    <source>
        <dbReference type="ARBA" id="ARBA00022741"/>
    </source>
</evidence>
<keyword evidence="8 18" id="KW-0936">Ethylene signaling pathway</keyword>
<evidence type="ECO:0000256" key="12">
    <source>
        <dbReference type="ARBA" id="ARBA00022989"/>
    </source>
</evidence>
<dbReference type="InterPro" id="IPR011006">
    <property type="entry name" value="CheY-like_superfamily"/>
</dbReference>
<evidence type="ECO:0000256" key="11">
    <source>
        <dbReference type="ARBA" id="ARBA00022840"/>
    </source>
</evidence>
<dbReference type="Pfam" id="PF00512">
    <property type="entry name" value="HisKA"/>
    <property type="match status" value="1"/>
</dbReference>
<keyword evidence="17 18" id="KW-0675">Receptor</keyword>
<dbReference type="InterPro" id="IPR014525">
    <property type="entry name" value="ETR"/>
</dbReference>
<dbReference type="SMART" id="SM00065">
    <property type="entry name" value="GAF"/>
    <property type="match status" value="1"/>
</dbReference>
<dbReference type="GeneID" id="104610071"/>
<dbReference type="PROSITE" id="PS50110">
    <property type="entry name" value="RESPONSE_REGULATORY"/>
    <property type="match status" value="1"/>
</dbReference>
<keyword evidence="6 18" id="KW-0479">Metal-binding</keyword>
<evidence type="ECO:0000313" key="28">
    <source>
        <dbReference type="RefSeq" id="XP_010274839.1"/>
    </source>
</evidence>
<dbReference type="InterPro" id="IPR036890">
    <property type="entry name" value="HATPase_C_sf"/>
</dbReference>
<dbReference type="InterPro" id="IPR003661">
    <property type="entry name" value="HisK_dim/P_dom"/>
</dbReference>
<dbReference type="PROSITE" id="PS50109">
    <property type="entry name" value="HIS_KIN"/>
    <property type="match status" value="1"/>
</dbReference>
<organism evidence="27 28">
    <name type="scientific">Nelumbo nucifera</name>
    <name type="common">Sacred lotus</name>
    <dbReference type="NCBI Taxonomy" id="4432"/>
    <lineage>
        <taxon>Eukaryota</taxon>
        <taxon>Viridiplantae</taxon>
        <taxon>Streptophyta</taxon>
        <taxon>Embryophyta</taxon>
        <taxon>Tracheophyta</taxon>
        <taxon>Spermatophyta</taxon>
        <taxon>Magnoliopsida</taxon>
        <taxon>Proteales</taxon>
        <taxon>Nelumbonaceae</taxon>
        <taxon>Nelumbo</taxon>
    </lineage>
</organism>
<dbReference type="SUPFAM" id="SSF55874">
    <property type="entry name" value="ATPase domain of HSP90 chaperone/DNA topoisomerase II/histidine kinase"/>
    <property type="match status" value="1"/>
</dbReference>
<evidence type="ECO:0000256" key="2">
    <source>
        <dbReference type="ARBA" id="ARBA00009842"/>
    </source>
</evidence>
<dbReference type="GO" id="GO:0051740">
    <property type="term" value="F:ethylene binding"/>
    <property type="evidence" value="ECO:0000318"/>
    <property type="project" value="GO_Central"/>
</dbReference>
<evidence type="ECO:0000256" key="24">
    <source>
        <dbReference type="SAM" id="SignalP"/>
    </source>
</evidence>
<keyword evidence="7 18" id="KW-0547">Nucleotide-binding</keyword>
<feature type="disulfide bond" description="Interchain" evidence="20">
    <location>
        <position position="30"/>
    </location>
</feature>
<dbReference type="InParanoid" id="A0A1U8B2A7"/>
<dbReference type="FunFam" id="3.40.50.2300:FF:000240">
    <property type="entry name" value="Ethylene receptor"/>
    <property type="match status" value="1"/>
</dbReference>
<reference evidence="28" key="1">
    <citation type="submission" date="2025-08" db="UniProtKB">
        <authorList>
            <consortium name="RefSeq"/>
        </authorList>
    </citation>
    <scope>IDENTIFICATION</scope>
</reference>
<evidence type="ECO:0000256" key="10">
    <source>
        <dbReference type="ARBA" id="ARBA00022824"/>
    </source>
</evidence>
<dbReference type="CDD" id="cd00082">
    <property type="entry name" value="HisKA"/>
    <property type="match status" value="1"/>
</dbReference>
<name>A0A1U8B2A7_NELNU</name>
<sequence>MLKALATGLLISSLFFSVYAMDSGFPRCNCDDEGFWSVDNILQGQRVSDFLIAVAYFSIPIELLYFVSCSNVPFKWVLVQFIAFIVLCGMTHLINGWTYAPHTFQLMLALTIFKFLTALVSCATAITLVTLIPLLLKVKVRELFLKKKAWELDREVDRMIRQKEAGRHVRMLTQEIRKSLDRHTILYTTLVELSNTLGLQNCAIWMPNEIRTEMNLTHELIGRSSRPTVPINDPDIREIKDYKEVKILMPGSSLGLASSGGSGEPGAVAAIRMPMLRVSDFKGGTPELIQQCYAILVLVLPASDTRIWSDHELEIIKVVADQVAVALSHAAILEESQHMREKLAEQNRALQQARENTVMASQARNSFQKVMSHGMRRPMHSILGLLSVMQHENLSSEQQIIVESMLKTSNVLSTLINDIMEISTADKGRFPLEMRSFRLHSMIREAACLARCLCVYNGLSFSIVIGKSVSDRVIGDERRVFQVILHMVGNLLSGCNGGGSMAFHVSQENGNMGRDDQKWSMWRPSSSDGYAYIKFEIDINNGGSKSEGSVSTLQPTSRKHSSEGIEVGLSFSMCKKLVQMMQGNIWAVANTLGFAQSMTLILRFQLQPSIGGGIFEPGGSSEKLTSEFRGLQVILADHDDINRAVTRKLLEKLGCQVSSVSSGFECLTALGPSGTSFQIIILDLDMPEMDGFEVAIRIRKFRSRSWPLIVVLTSSADEDVWERCLQVGINGVIRKPVLLQGIADELRRVLQQASKGV</sequence>
<dbReference type="InterPro" id="IPR036097">
    <property type="entry name" value="HisK_dim/P_sf"/>
</dbReference>
<evidence type="ECO:0000256" key="20">
    <source>
        <dbReference type="PIRSR" id="PIRSR026389-3"/>
    </source>
</evidence>
<keyword evidence="14 18" id="KW-0902">Two-component regulatory system</keyword>
<dbReference type="eggNOG" id="KOG0519">
    <property type="taxonomic scope" value="Eukaryota"/>
</dbReference>
<keyword evidence="5 23" id="KW-0812">Transmembrane</keyword>
<feature type="transmembrane region" description="Helical" evidence="23">
    <location>
        <begin position="50"/>
        <end position="67"/>
    </location>
</feature>
<dbReference type="Gene3D" id="1.10.287.130">
    <property type="match status" value="1"/>
</dbReference>
<dbReference type="GO" id="GO:0000155">
    <property type="term" value="F:phosphorelay sensor kinase activity"/>
    <property type="evidence" value="ECO:0007669"/>
    <property type="project" value="InterPro"/>
</dbReference>
<dbReference type="FunFam" id="1.10.287.130:FF:000087">
    <property type="entry name" value="Ethylene receptor 4"/>
    <property type="match status" value="1"/>
</dbReference>
<dbReference type="GO" id="GO:0005524">
    <property type="term" value="F:ATP binding"/>
    <property type="evidence" value="ECO:0007669"/>
    <property type="project" value="UniProtKB-UniRule"/>
</dbReference>
<evidence type="ECO:0000256" key="17">
    <source>
        <dbReference type="ARBA" id="ARBA00023170"/>
    </source>
</evidence>
<evidence type="ECO:0000256" key="1">
    <source>
        <dbReference type="ARBA" id="ARBA00004477"/>
    </source>
</evidence>
<dbReference type="OMA" id="GRHEMEI"/>
<dbReference type="CDD" id="cd19933">
    <property type="entry name" value="REC_ETR-like"/>
    <property type="match status" value="1"/>
</dbReference>
<feature type="chain" id="PRO_5010517754" description="Ethylene receptor" evidence="24">
    <location>
        <begin position="21"/>
        <end position="757"/>
    </location>
</feature>
<evidence type="ECO:0000256" key="14">
    <source>
        <dbReference type="ARBA" id="ARBA00023012"/>
    </source>
</evidence>
<dbReference type="Pfam" id="PF25487">
    <property type="entry name" value="ETR1_N"/>
    <property type="match status" value="1"/>
</dbReference>
<dbReference type="InterPro" id="IPR001789">
    <property type="entry name" value="Sig_transdc_resp-reg_receiver"/>
</dbReference>
<dbReference type="FunCoup" id="A0A1U8B2A7">
    <property type="interactions" value="594"/>
</dbReference>
<evidence type="ECO:0000256" key="21">
    <source>
        <dbReference type="PIRSR" id="PIRSR026389-4"/>
    </source>
</evidence>
<comment type="function">
    <text evidence="18">May act early in the ethylene signal transduction pathway, possibly as an ethylene receptor, or as a regulator of the pathway.</text>
</comment>
<proteinExistence type="inferred from homology"/>
<dbReference type="InterPro" id="IPR005467">
    <property type="entry name" value="His_kinase_dom"/>
</dbReference>
<feature type="binding site" evidence="19">
    <location>
        <position position="92"/>
    </location>
    <ligand>
        <name>Cu cation</name>
        <dbReference type="ChEBI" id="CHEBI:23378"/>
    </ligand>
</feature>
<dbReference type="GO" id="GO:0005783">
    <property type="term" value="C:endoplasmic reticulum"/>
    <property type="evidence" value="ECO:0000318"/>
    <property type="project" value="GO_Central"/>
</dbReference>
<dbReference type="Pfam" id="PF00072">
    <property type="entry name" value="Response_reg"/>
    <property type="match status" value="1"/>
</dbReference>
<keyword evidence="13 18" id="KW-0186">Copper</keyword>
<evidence type="ECO:0000256" key="16">
    <source>
        <dbReference type="ARBA" id="ARBA00023157"/>
    </source>
</evidence>
<dbReference type="GO" id="GO:0038199">
    <property type="term" value="F:ethylene receptor activity"/>
    <property type="evidence" value="ECO:0000318"/>
    <property type="project" value="GO_Central"/>
</dbReference>
<comment type="subcellular location">
    <subcellularLocation>
        <location evidence="1">Endoplasmic reticulum membrane</location>
        <topology evidence="1">Multi-pass membrane protein</topology>
    </subcellularLocation>
</comment>
<keyword evidence="9 18" id="KW-0418">Kinase</keyword>
<keyword evidence="4 18" id="KW-0808">Transferase</keyword>
<evidence type="ECO:0000256" key="15">
    <source>
        <dbReference type="ARBA" id="ARBA00023136"/>
    </source>
</evidence>
<dbReference type="OrthoDB" id="60033at2759"/>
<feature type="transmembrane region" description="Helical" evidence="23">
    <location>
        <begin position="106"/>
        <end position="136"/>
    </location>
</feature>